<dbReference type="STRING" id="320771.Cflav_PD3083"/>
<dbReference type="OrthoDB" id="5934790at2"/>
<accession>B9XJG3</accession>
<dbReference type="GO" id="GO:0042651">
    <property type="term" value="C:thylakoid membrane"/>
    <property type="evidence" value="ECO:0007669"/>
    <property type="project" value="TreeGrafter"/>
</dbReference>
<reference evidence="1 2" key="1">
    <citation type="journal article" date="2011" name="J. Bacteriol.">
        <title>Genome sequence of 'Pedosphaera parvula' Ellin514, an aerobic Verrucomicrobial isolate from pasture soil.</title>
        <authorList>
            <person name="Kant R."/>
            <person name="van Passel M.W."/>
            <person name="Sangwan P."/>
            <person name="Palva A."/>
            <person name="Lucas S."/>
            <person name="Copeland A."/>
            <person name="Lapidus A."/>
            <person name="Glavina Del Rio T."/>
            <person name="Dalin E."/>
            <person name="Tice H."/>
            <person name="Bruce D."/>
            <person name="Goodwin L."/>
            <person name="Pitluck S."/>
            <person name="Chertkov O."/>
            <person name="Larimer F.W."/>
            <person name="Land M.L."/>
            <person name="Hauser L."/>
            <person name="Brettin T.S."/>
            <person name="Detter J.C."/>
            <person name="Han S."/>
            <person name="de Vos W.M."/>
            <person name="Janssen P.H."/>
            <person name="Smidt H."/>
        </authorList>
    </citation>
    <scope>NUCLEOTIDE SEQUENCE [LARGE SCALE GENOMIC DNA]</scope>
    <source>
        <strain evidence="1 2">Ellin514</strain>
    </source>
</reference>
<dbReference type="EMBL" id="ABOX02000021">
    <property type="protein sequence ID" value="EEF60024.1"/>
    <property type="molecule type" value="Genomic_DNA"/>
</dbReference>
<organism evidence="1 2">
    <name type="scientific">Pedosphaera parvula (strain Ellin514)</name>
    <dbReference type="NCBI Taxonomy" id="320771"/>
    <lineage>
        <taxon>Bacteria</taxon>
        <taxon>Pseudomonadati</taxon>
        <taxon>Verrucomicrobiota</taxon>
        <taxon>Pedosphaerae</taxon>
        <taxon>Pedosphaerales</taxon>
        <taxon>Pedosphaeraceae</taxon>
        <taxon>Pedosphaera</taxon>
    </lineage>
</organism>
<dbReference type="GO" id="GO:0010343">
    <property type="term" value="P:singlet oxygen-mediated programmed cell death"/>
    <property type="evidence" value="ECO:0007669"/>
    <property type="project" value="InterPro"/>
</dbReference>
<dbReference type="PANTHER" id="PTHR33917">
    <property type="entry name" value="PROTEIN EXECUTER 1, CHLOROPLASTIC"/>
    <property type="match status" value="1"/>
</dbReference>
<dbReference type="UniPathway" id="UPA00143"/>
<dbReference type="Proteomes" id="UP000003688">
    <property type="component" value="Unassembled WGS sequence"/>
</dbReference>
<name>B9XJG3_PEDPL</name>
<proteinExistence type="predicted"/>
<protein>
    <submittedName>
        <fullName evidence="1">Uncharacterized protein</fullName>
    </submittedName>
</protein>
<dbReference type="GO" id="GO:0016567">
    <property type="term" value="P:protein ubiquitination"/>
    <property type="evidence" value="ECO:0007669"/>
    <property type="project" value="UniProtKB-UniPathway"/>
</dbReference>
<dbReference type="AlphaFoldDB" id="B9XJG3"/>
<gene>
    <name evidence="1" type="ORF">Cflav_PD3083</name>
</gene>
<evidence type="ECO:0000313" key="2">
    <source>
        <dbReference type="Proteomes" id="UP000003688"/>
    </source>
</evidence>
<dbReference type="RefSeq" id="WP_007415956.1">
    <property type="nucleotide sequence ID" value="NZ_ABOX02000021.1"/>
</dbReference>
<dbReference type="PANTHER" id="PTHR33917:SF3">
    <property type="entry name" value="PROTEIN EXECUTER 1, CHLOROPLASTIC"/>
    <property type="match status" value="1"/>
</dbReference>
<keyword evidence="2" id="KW-1185">Reference proteome</keyword>
<dbReference type="InterPro" id="IPR044680">
    <property type="entry name" value="EX1/2"/>
</dbReference>
<evidence type="ECO:0000313" key="1">
    <source>
        <dbReference type="EMBL" id="EEF60024.1"/>
    </source>
</evidence>
<dbReference type="Pfam" id="PF12014">
    <property type="entry name" value="Cyclin_D1_bind"/>
    <property type="match status" value="1"/>
</dbReference>
<comment type="caution">
    <text evidence="1">The sequence shown here is derived from an EMBL/GenBank/DDBJ whole genome shotgun (WGS) entry which is preliminary data.</text>
</comment>
<sequence>MEEVSDSTPQLNLNGEWIGFYPGHFDEVIHITQMGDAVEAVKITGDDYVPAGTVTWRADLKTLIGEGQIAEHGFRNPRFIPGKLTLLNSERIIFCWENAGEVEFRRDD</sequence>